<dbReference type="SUPFAM" id="SSF55874">
    <property type="entry name" value="ATPase domain of HSP90 chaperone/DNA topoisomerase II/histidine kinase"/>
    <property type="match status" value="1"/>
</dbReference>
<evidence type="ECO:0000259" key="18">
    <source>
        <dbReference type="PROSITE" id="PS50112"/>
    </source>
</evidence>
<dbReference type="InterPro" id="IPR000014">
    <property type="entry name" value="PAS"/>
</dbReference>
<dbReference type="NCBIfam" id="TIGR00229">
    <property type="entry name" value="sensory_box"/>
    <property type="match status" value="2"/>
</dbReference>
<feature type="domain" description="HAMP" evidence="20">
    <location>
        <begin position="395"/>
        <end position="447"/>
    </location>
</feature>
<feature type="domain" description="PAS" evidence="18">
    <location>
        <begin position="633"/>
        <end position="676"/>
    </location>
</feature>
<feature type="coiled-coil region" evidence="14">
    <location>
        <begin position="459"/>
        <end position="490"/>
    </location>
</feature>
<evidence type="ECO:0000313" key="22">
    <source>
        <dbReference type="Proteomes" id="UP000182517"/>
    </source>
</evidence>
<dbReference type="InterPro" id="IPR029151">
    <property type="entry name" value="Sensor-like_sf"/>
</dbReference>
<dbReference type="EC" id="2.7.13.3" evidence="3"/>
<keyword evidence="8" id="KW-0547">Nucleotide-binding</keyword>
<dbReference type="InterPro" id="IPR033462">
    <property type="entry name" value="Cache_3-Cache_2"/>
</dbReference>
<keyword evidence="12" id="KW-0902">Two-component regulatory system</keyword>
<keyword evidence="7 16" id="KW-0812">Transmembrane</keyword>
<dbReference type="RefSeq" id="WP_072284613.1">
    <property type="nucleotide sequence ID" value="NZ_CP015519.1"/>
</dbReference>
<dbReference type="SUPFAM" id="SSF55785">
    <property type="entry name" value="PYP-like sensor domain (PAS domain)"/>
    <property type="match status" value="2"/>
</dbReference>
<dbReference type="PROSITE" id="PS50113">
    <property type="entry name" value="PAC"/>
    <property type="match status" value="1"/>
</dbReference>
<evidence type="ECO:0000256" key="8">
    <source>
        <dbReference type="ARBA" id="ARBA00022741"/>
    </source>
</evidence>
<dbReference type="Proteomes" id="UP000182517">
    <property type="component" value="Chromosome"/>
</dbReference>
<dbReference type="GO" id="GO:0005524">
    <property type="term" value="F:ATP binding"/>
    <property type="evidence" value="ECO:0007669"/>
    <property type="project" value="UniProtKB-KW"/>
</dbReference>
<evidence type="ECO:0000256" key="6">
    <source>
        <dbReference type="ARBA" id="ARBA00022679"/>
    </source>
</evidence>
<reference evidence="21 22" key="1">
    <citation type="journal article" date="2017" name="Genome Announc.">
        <title>Complete Genome Sequences of Two Acetylene-Fermenting Pelobacter acetylenicus Strains.</title>
        <authorList>
            <person name="Sutton J.M."/>
            <person name="Baesman S.M."/>
            <person name="Fierst J.L."/>
            <person name="Poret-Peterson A.T."/>
            <person name="Oremland R.S."/>
            <person name="Dunlap D.S."/>
            <person name="Akob D.M."/>
        </authorList>
    </citation>
    <scope>NUCLEOTIDE SEQUENCE [LARGE SCALE GENOMIC DNA]</scope>
    <source>
        <strain evidence="21 22">SFB93</strain>
    </source>
</reference>
<keyword evidence="4" id="KW-1003">Cell membrane</keyword>
<dbReference type="SUPFAM" id="SSF47384">
    <property type="entry name" value="Homodimeric domain of signal transducing histidine kinase"/>
    <property type="match status" value="1"/>
</dbReference>
<evidence type="ECO:0000256" key="10">
    <source>
        <dbReference type="ARBA" id="ARBA00022840"/>
    </source>
</evidence>
<organism evidence="21 22">
    <name type="scientific">Syntrophotalea acetylenivorans</name>
    <dbReference type="NCBI Taxonomy" id="1842532"/>
    <lineage>
        <taxon>Bacteria</taxon>
        <taxon>Pseudomonadati</taxon>
        <taxon>Thermodesulfobacteriota</taxon>
        <taxon>Desulfuromonadia</taxon>
        <taxon>Desulfuromonadales</taxon>
        <taxon>Syntrophotaleaceae</taxon>
        <taxon>Syntrophotalea</taxon>
    </lineage>
</organism>
<feature type="region of interest" description="Disordered" evidence="15">
    <location>
        <begin position="973"/>
        <end position="992"/>
    </location>
</feature>
<evidence type="ECO:0000313" key="21">
    <source>
        <dbReference type="EMBL" id="APG28587.1"/>
    </source>
</evidence>
<keyword evidence="5" id="KW-0597">Phosphoprotein</keyword>
<evidence type="ECO:0000259" key="17">
    <source>
        <dbReference type="PROSITE" id="PS50109"/>
    </source>
</evidence>
<dbReference type="Pfam" id="PF00512">
    <property type="entry name" value="HisKA"/>
    <property type="match status" value="1"/>
</dbReference>
<dbReference type="Pfam" id="PF00672">
    <property type="entry name" value="HAMP"/>
    <property type="match status" value="1"/>
</dbReference>
<dbReference type="AlphaFoldDB" id="A0A1L3GRP5"/>
<dbReference type="SUPFAM" id="SSF103190">
    <property type="entry name" value="Sensory domain-like"/>
    <property type="match status" value="1"/>
</dbReference>
<evidence type="ECO:0000256" key="3">
    <source>
        <dbReference type="ARBA" id="ARBA00012438"/>
    </source>
</evidence>
<gene>
    <name evidence="21" type="ORF">A7E78_12485</name>
</gene>
<dbReference type="GO" id="GO:0030295">
    <property type="term" value="F:protein kinase activator activity"/>
    <property type="evidence" value="ECO:0007669"/>
    <property type="project" value="TreeGrafter"/>
</dbReference>
<dbReference type="InterPro" id="IPR001610">
    <property type="entry name" value="PAC"/>
</dbReference>
<evidence type="ECO:0000256" key="12">
    <source>
        <dbReference type="ARBA" id="ARBA00023012"/>
    </source>
</evidence>
<dbReference type="CDD" id="cd00130">
    <property type="entry name" value="PAS"/>
    <property type="match status" value="2"/>
</dbReference>
<keyword evidence="9" id="KW-0418">Kinase</keyword>
<dbReference type="PRINTS" id="PR00344">
    <property type="entry name" value="BCTRLSENSOR"/>
</dbReference>
<evidence type="ECO:0000256" key="16">
    <source>
        <dbReference type="SAM" id="Phobius"/>
    </source>
</evidence>
<dbReference type="Gene3D" id="3.30.450.20">
    <property type="entry name" value="PAS domain"/>
    <property type="match status" value="3"/>
</dbReference>
<dbReference type="CDD" id="cd00082">
    <property type="entry name" value="HisKA"/>
    <property type="match status" value="1"/>
</dbReference>
<dbReference type="KEGG" id="pef:A7E78_12485"/>
<feature type="domain" description="Histidine kinase" evidence="17">
    <location>
        <begin position="773"/>
        <end position="986"/>
    </location>
</feature>
<dbReference type="GO" id="GO:0007234">
    <property type="term" value="P:osmosensory signaling via phosphorelay pathway"/>
    <property type="evidence" value="ECO:0007669"/>
    <property type="project" value="TreeGrafter"/>
</dbReference>
<dbReference type="Pfam" id="PF08448">
    <property type="entry name" value="PAS_4"/>
    <property type="match status" value="1"/>
</dbReference>
<evidence type="ECO:0000256" key="7">
    <source>
        <dbReference type="ARBA" id="ARBA00022692"/>
    </source>
</evidence>
<dbReference type="PROSITE" id="PS50112">
    <property type="entry name" value="PAS"/>
    <property type="match status" value="1"/>
</dbReference>
<dbReference type="InterPro" id="IPR004358">
    <property type="entry name" value="Sig_transdc_His_kin-like_C"/>
</dbReference>
<evidence type="ECO:0000259" key="19">
    <source>
        <dbReference type="PROSITE" id="PS50113"/>
    </source>
</evidence>
<sequence>MKIRTKITGMAMLLVLLTAISIFGVALYQKKILARNVGTEVEQFVRSETKRVAQDVYFMCRAIEESLDQMITQGLKVAMELAVRRGHLAFDDTVSFTWQAVNQFSGESHQVALPKVRYNGHWLGYNTDFAMPTPLVDEVSELQGVTCTVFQRINETGDMLRVATTVPNLDGSRAIGTYIPRYNPDGSSNPVIETLLRGEVFSGRAYVVNNWYQTGYQPLWDASESRVIGALYVGKKHDSVASLRRVIQDIVIGKSGYVAAIGAKGEQRGKYLISKGGQRDGEDVFKGDDLSLKSFRSIIDKAPNLGSDQPGKAIPTLYYKYPWQNPGETQPRRKSATIAYFEPWDWVIMVTAYNDDYADIRQRMASPLAHMIEWIAWVAAVVIVLSLLIGYYVTRGIVRPLDEAVAVFDRIGQGQLNQQLNVAGQDEIGQLSRSFNQMVVNLKEVTASRDELNHEIIERKLSETKLKRYKDHLEELVAERTTELNQTNQRLQQDIMLREEAEGLLRESQQMLQLVLDYIPQYVFWKDCDSVYLGCNRNFARAAGVETPQELVGKTDYDLPWTKEEADFYRECDHRVIESETPELHIAESQLQANGKQVWIDTNKIPLRNGKGQVVGILGTYEDITERKLTEERDQQYRAFFENNCAVMLLIDPESGAIVAANSAACSFYGYSKKELSRMKISDINALPPDQVFQAMESINSGQQRCFHFCHRLANGTIRDVEVFSSPHTIRGKKLLFSIVHDITDRKKAESSLRQSEEKLREANGELEAFAYTVSHDLRTPLTVILGFAELLQKSLQDRLEEQELKGLALIYESGTKMVELMEDLLALARAGQIERPAKPVNTEEVVSDVVCGLGELTTETGVSVTVDELPALRVPRTLLAQIFHNLIGNAMRYGSKPGDIIEVGGERMGKKVRLYVRDYGPGIPEEERSRIFEVFYRGTTRKNEKGTGIGLATVQKIARTFDGRAWVEETPGGGSTFWAEIIDPPTDTPDK</sequence>
<protein>
    <recommendedName>
        <fullName evidence="3">histidine kinase</fullName>
        <ecNumber evidence="3">2.7.13.3</ecNumber>
    </recommendedName>
</protein>
<dbReference type="CDD" id="cd06225">
    <property type="entry name" value="HAMP"/>
    <property type="match status" value="1"/>
</dbReference>
<dbReference type="InterPro" id="IPR003661">
    <property type="entry name" value="HisK_dim/P_dom"/>
</dbReference>
<dbReference type="SMART" id="SM00387">
    <property type="entry name" value="HATPase_c"/>
    <property type="match status" value="1"/>
</dbReference>
<dbReference type="Pfam" id="PF17201">
    <property type="entry name" value="Cache_3-Cache_2"/>
    <property type="match status" value="1"/>
</dbReference>
<dbReference type="SMART" id="SM00086">
    <property type="entry name" value="PAC"/>
    <property type="match status" value="2"/>
</dbReference>
<dbReference type="GO" id="GO:0000156">
    <property type="term" value="F:phosphorelay response regulator activity"/>
    <property type="evidence" value="ECO:0007669"/>
    <property type="project" value="TreeGrafter"/>
</dbReference>
<evidence type="ECO:0000256" key="4">
    <source>
        <dbReference type="ARBA" id="ARBA00022475"/>
    </source>
</evidence>
<keyword evidence="11 16" id="KW-1133">Transmembrane helix</keyword>
<evidence type="ECO:0000259" key="20">
    <source>
        <dbReference type="PROSITE" id="PS50885"/>
    </source>
</evidence>
<dbReference type="Gene3D" id="1.10.287.130">
    <property type="match status" value="1"/>
</dbReference>
<feature type="domain" description="PAC" evidence="19">
    <location>
        <begin position="580"/>
        <end position="636"/>
    </location>
</feature>
<proteinExistence type="predicted"/>
<evidence type="ECO:0000256" key="2">
    <source>
        <dbReference type="ARBA" id="ARBA00004651"/>
    </source>
</evidence>
<accession>A0A1L3GRP5</accession>
<dbReference type="InterPro" id="IPR036890">
    <property type="entry name" value="HATPase_C_sf"/>
</dbReference>
<evidence type="ECO:0000256" key="11">
    <source>
        <dbReference type="ARBA" id="ARBA00022989"/>
    </source>
</evidence>
<dbReference type="GO" id="GO:0000155">
    <property type="term" value="F:phosphorelay sensor kinase activity"/>
    <property type="evidence" value="ECO:0007669"/>
    <property type="project" value="InterPro"/>
</dbReference>
<dbReference type="PANTHER" id="PTHR42878:SF15">
    <property type="entry name" value="BACTERIOPHYTOCHROME"/>
    <property type="match status" value="1"/>
</dbReference>
<dbReference type="STRING" id="1842532.A7E78_12485"/>
<evidence type="ECO:0000256" key="9">
    <source>
        <dbReference type="ARBA" id="ARBA00022777"/>
    </source>
</evidence>
<keyword evidence="22" id="KW-1185">Reference proteome</keyword>
<dbReference type="InterPro" id="IPR005467">
    <property type="entry name" value="His_kinase_dom"/>
</dbReference>
<evidence type="ECO:0000256" key="5">
    <source>
        <dbReference type="ARBA" id="ARBA00022553"/>
    </source>
</evidence>
<dbReference type="InterPro" id="IPR003594">
    <property type="entry name" value="HATPase_dom"/>
</dbReference>
<dbReference type="Pfam" id="PF13426">
    <property type="entry name" value="PAS_9"/>
    <property type="match status" value="1"/>
</dbReference>
<dbReference type="SMART" id="SM00304">
    <property type="entry name" value="HAMP"/>
    <property type="match status" value="1"/>
</dbReference>
<dbReference type="GO" id="GO:0005886">
    <property type="term" value="C:plasma membrane"/>
    <property type="evidence" value="ECO:0007669"/>
    <property type="project" value="UniProtKB-SubCell"/>
</dbReference>
<comment type="subcellular location">
    <subcellularLocation>
        <location evidence="2">Cell membrane</location>
        <topology evidence="2">Multi-pass membrane protein</topology>
    </subcellularLocation>
</comment>
<name>A0A1L3GRP5_9BACT</name>
<dbReference type="InterPro" id="IPR003660">
    <property type="entry name" value="HAMP_dom"/>
</dbReference>
<evidence type="ECO:0000256" key="13">
    <source>
        <dbReference type="ARBA" id="ARBA00023136"/>
    </source>
</evidence>
<evidence type="ECO:0000256" key="1">
    <source>
        <dbReference type="ARBA" id="ARBA00000085"/>
    </source>
</evidence>
<comment type="catalytic activity">
    <reaction evidence="1">
        <text>ATP + protein L-histidine = ADP + protein N-phospho-L-histidine.</text>
        <dbReference type="EC" id="2.7.13.3"/>
    </reaction>
</comment>
<dbReference type="Gene3D" id="6.10.340.10">
    <property type="match status" value="1"/>
</dbReference>
<keyword evidence="13 16" id="KW-0472">Membrane</keyword>
<keyword evidence="10" id="KW-0067">ATP-binding</keyword>
<evidence type="ECO:0000256" key="14">
    <source>
        <dbReference type="SAM" id="Coils"/>
    </source>
</evidence>
<dbReference type="PROSITE" id="PS50109">
    <property type="entry name" value="HIS_KIN"/>
    <property type="match status" value="1"/>
</dbReference>
<keyword evidence="14" id="KW-0175">Coiled coil</keyword>
<evidence type="ECO:0000256" key="15">
    <source>
        <dbReference type="SAM" id="MobiDB-lite"/>
    </source>
</evidence>
<dbReference type="InterPro" id="IPR036097">
    <property type="entry name" value="HisK_dim/P_sf"/>
</dbReference>
<dbReference type="EMBL" id="CP015519">
    <property type="protein sequence ID" value="APG28587.1"/>
    <property type="molecule type" value="Genomic_DNA"/>
</dbReference>
<dbReference type="InterPro" id="IPR013656">
    <property type="entry name" value="PAS_4"/>
</dbReference>
<dbReference type="PROSITE" id="PS50885">
    <property type="entry name" value="HAMP"/>
    <property type="match status" value="1"/>
</dbReference>
<dbReference type="Gene3D" id="3.30.565.10">
    <property type="entry name" value="Histidine kinase-like ATPase, C-terminal domain"/>
    <property type="match status" value="1"/>
</dbReference>
<dbReference type="SUPFAM" id="SSF158472">
    <property type="entry name" value="HAMP domain-like"/>
    <property type="match status" value="1"/>
</dbReference>
<dbReference type="SMART" id="SM00091">
    <property type="entry name" value="PAS"/>
    <property type="match status" value="2"/>
</dbReference>
<feature type="transmembrane region" description="Helical" evidence="16">
    <location>
        <begin position="7"/>
        <end position="28"/>
    </location>
</feature>
<dbReference type="CDD" id="cd00075">
    <property type="entry name" value="HATPase"/>
    <property type="match status" value="1"/>
</dbReference>
<dbReference type="PANTHER" id="PTHR42878">
    <property type="entry name" value="TWO-COMPONENT HISTIDINE KINASE"/>
    <property type="match status" value="1"/>
</dbReference>
<dbReference type="Pfam" id="PF02518">
    <property type="entry name" value="HATPase_c"/>
    <property type="match status" value="1"/>
</dbReference>
<feature type="transmembrane region" description="Helical" evidence="16">
    <location>
        <begin position="374"/>
        <end position="393"/>
    </location>
</feature>
<dbReference type="InterPro" id="IPR035965">
    <property type="entry name" value="PAS-like_dom_sf"/>
</dbReference>
<dbReference type="OrthoDB" id="5385961at2"/>
<dbReference type="InterPro" id="IPR000700">
    <property type="entry name" value="PAS-assoc_C"/>
</dbReference>
<dbReference type="InterPro" id="IPR050351">
    <property type="entry name" value="BphY/WalK/GraS-like"/>
</dbReference>
<dbReference type="SMART" id="SM00388">
    <property type="entry name" value="HisKA"/>
    <property type="match status" value="1"/>
</dbReference>
<keyword evidence="6" id="KW-0808">Transferase</keyword>